<evidence type="ECO:0000313" key="2">
    <source>
        <dbReference type="Proteomes" id="UP000177870"/>
    </source>
</evidence>
<dbReference type="EMBL" id="CP017599">
    <property type="protein sequence ID" value="AOW99864.1"/>
    <property type="molecule type" value="Genomic_DNA"/>
</dbReference>
<organism evidence="1 2">
    <name type="scientific">Moorena producens PAL-8-15-08-1</name>
    <dbReference type="NCBI Taxonomy" id="1458985"/>
    <lineage>
        <taxon>Bacteria</taxon>
        <taxon>Bacillati</taxon>
        <taxon>Cyanobacteriota</taxon>
        <taxon>Cyanophyceae</taxon>
        <taxon>Coleofasciculales</taxon>
        <taxon>Coleofasciculaceae</taxon>
        <taxon>Moorena</taxon>
    </lineage>
</organism>
<dbReference type="RefSeq" id="WP_070392338.1">
    <property type="nucleotide sequence ID" value="NZ_CP017599.1"/>
</dbReference>
<evidence type="ECO:0000313" key="1">
    <source>
        <dbReference type="EMBL" id="AOW99864.1"/>
    </source>
</evidence>
<proteinExistence type="predicted"/>
<sequence length="401" mass="46041">MNKKQKNKDEKMNKTRINSMDITLTILESFWLETEDFEQAIKISKQVNNEGNQEQIYLNSLALFGFERWLEERVDQLPIITDNCSVYQPDYANLIDTVCNLRVGEFNLCIIVTDNSNEQLVTVPIAAVELPELAAHFYILIEVKETQEQGIIRGVLRHDDLINYRESTNLPQGNRNYNLPLSLFDQQPNHLLHYLRWLDSQEITIPVADTKRSVQEILPFFAETAINTAEWLRGEMDELASCLSWQLLPDYTFSKPSMRRISPVSDEPDRYRAIAKELRRQKGLIVPSHARGSYQTVNLNGILFKLCAVTWFIYQKAPEDTREWALLLLIEDCLGNTLPPGMKLRISEFTGVVSEAILVNERYLHVAVAGRWNQKFVATISLSNGASLTLLPFGFDPDKCL</sequence>
<dbReference type="AlphaFoldDB" id="A0A1D8TQH6"/>
<name>A0A1D8TQH6_9CYAN</name>
<protein>
    <recommendedName>
        <fullName evidence="3">DUF1822 domain-containing protein</fullName>
    </recommendedName>
</protein>
<dbReference type="InterPro" id="IPR014951">
    <property type="entry name" value="DUF1822"/>
</dbReference>
<dbReference type="OrthoDB" id="467121at2"/>
<gene>
    <name evidence="1" type="ORF">BJP34_10735</name>
</gene>
<evidence type="ECO:0008006" key="3">
    <source>
        <dbReference type="Google" id="ProtNLM"/>
    </source>
</evidence>
<reference evidence="2" key="1">
    <citation type="submission" date="2016-10" db="EMBL/GenBank/DDBJ databases">
        <title>Comparative genomics uncovers the prolific and rare metabolic potential of the cyanobacterial genus Moorea.</title>
        <authorList>
            <person name="Leao T."/>
            <person name="Castelao G."/>
            <person name="Korobeynikov A."/>
            <person name="Monroe E.A."/>
            <person name="Podell S."/>
            <person name="Glukhov E."/>
            <person name="Allen E."/>
            <person name="Gerwick W.H."/>
            <person name="Gerwick L."/>
        </authorList>
    </citation>
    <scope>NUCLEOTIDE SEQUENCE [LARGE SCALE GENOMIC DNA]</scope>
    <source>
        <strain evidence="2">PAL-8-15-08-1</strain>
    </source>
</reference>
<dbReference type="Proteomes" id="UP000177870">
    <property type="component" value="Chromosome"/>
</dbReference>
<accession>A0A1D8TQH6</accession>
<dbReference type="STRING" id="1458985.BJP34_10735"/>
<dbReference type="KEGG" id="mpro:BJP34_10735"/>
<dbReference type="Pfam" id="PF08852">
    <property type="entry name" value="DUF1822"/>
    <property type="match status" value="1"/>
</dbReference>